<gene>
    <name evidence="3" type="ORF">FIU21_06020</name>
</gene>
<evidence type="ECO:0000313" key="3">
    <source>
        <dbReference type="EMBL" id="QKH89829.1"/>
    </source>
</evidence>
<dbReference type="Proteomes" id="UP000500843">
    <property type="component" value="Chromosome 2"/>
</dbReference>
<feature type="region of interest" description="Disordered" evidence="1">
    <location>
        <begin position="1"/>
        <end position="47"/>
    </location>
</feature>
<reference evidence="3 4" key="1">
    <citation type="submission" date="2020-05" db="EMBL/GenBank/DDBJ databases">
        <title>FDA dAtabase for Regulatory Grade micrObial Sequences (FDA-ARGOS): Supporting development and validation of Infectious Disease Dx tests.</title>
        <authorList>
            <person name="Moreno J."/>
            <person name="Tallon L."/>
            <person name="Sadzewicz L."/>
            <person name="Zhao X."/>
            <person name="Vavikolanu K."/>
            <person name="Mehta A."/>
            <person name="Aluvathingal J."/>
            <person name="Nadendla S."/>
            <person name="Myers T."/>
            <person name="Yan Y."/>
            <person name="Sichtig H."/>
        </authorList>
    </citation>
    <scope>NUCLEOTIDE SEQUENCE [LARGE SCALE GENOMIC DNA]</scope>
    <source>
        <strain evidence="3 4">FDAARGOS_760</strain>
    </source>
</reference>
<evidence type="ECO:0000313" key="4">
    <source>
        <dbReference type="Proteomes" id="UP000500843"/>
    </source>
</evidence>
<evidence type="ECO:0000259" key="2">
    <source>
        <dbReference type="Pfam" id="PF14411"/>
    </source>
</evidence>
<dbReference type="EMBL" id="CP054011">
    <property type="protein sequence ID" value="QKH89829.1"/>
    <property type="molecule type" value="Genomic_DNA"/>
</dbReference>
<feature type="compositionally biased region" description="Basic and acidic residues" evidence="1">
    <location>
        <begin position="8"/>
        <end position="47"/>
    </location>
</feature>
<dbReference type="AlphaFoldDB" id="A0A7D4G174"/>
<evidence type="ECO:0000256" key="1">
    <source>
        <dbReference type="SAM" id="MobiDB-lite"/>
    </source>
</evidence>
<dbReference type="Pfam" id="PF14411">
    <property type="entry name" value="LHH"/>
    <property type="match status" value="1"/>
</dbReference>
<dbReference type="InterPro" id="IPR026834">
    <property type="entry name" value="LHH"/>
</dbReference>
<organism evidence="3 4">
    <name type="scientific">Prevotella melaninogenica</name>
    <dbReference type="NCBI Taxonomy" id="28132"/>
    <lineage>
        <taxon>Bacteria</taxon>
        <taxon>Pseudomonadati</taxon>
        <taxon>Bacteroidota</taxon>
        <taxon>Bacteroidia</taxon>
        <taxon>Bacteroidales</taxon>
        <taxon>Prevotellaceae</taxon>
        <taxon>Prevotella</taxon>
    </lineage>
</organism>
<feature type="domain" description="LHH" evidence="2">
    <location>
        <begin position="223"/>
        <end position="298"/>
    </location>
</feature>
<accession>A0A7D4G174</accession>
<protein>
    <recommendedName>
        <fullName evidence="2">LHH domain-containing protein</fullName>
    </recommendedName>
</protein>
<name>A0A7D4G174_9BACT</name>
<sequence length="300" mass="34374">MHGLSKPDMLELKGESPNESLKERHSVFDKELPSENEYLSKQEVYDESKTLEKKENSIFVEDMPSAKDKLLKSDDLDESMPIEKLASSEKLDVNINVSQSEVIPQPENVANSGLTEERSNNTNPIETAEKQSHFQENTEAQHSIEISKEIEQRTERLTDEQKIEIKLKTGWSDAIIDSIRSMDEAQIYIDAGLQEGEVNGKLALLQSKIDGNACNEPKWPDWTNKALAEDGYPPRDETGRPYELHHVGQNPESPLAELTYDQHHCNGNFTKLHTFDESSIDRQQFNKERKEYWETRSQTL</sequence>
<proteinExistence type="predicted"/>